<protein>
    <submittedName>
        <fullName evidence="2">Uncharacterized protein</fullName>
    </submittedName>
</protein>
<dbReference type="Proteomes" id="UP001054902">
    <property type="component" value="Unassembled WGS sequence"/>
</dbReference>
<gene>
    <name evidence="2" type="ORF">CTEN210_18039</name>
</gene>
<accession>A0AAD3HFY1</accession>
<feature type="coiled-coil region" evidence="1">
    <location>
        <begin position="160"/>
        <end position="187"/>
    </location>
</feature>
<organism evidence="2 3">
    <name type="scientific">Chaetoceros tenuissimus</name>
    <dbReference type="NCBI Taxonomy" id="426638"/>
    <lineage>
        <taxon>Eukaryota</taxon>
        <taxon>Sar</taxon>
        <taxon>Stramenopiles</taxon>
        <taxon>Ochrophyta</taxon>
        <taxon>Bacillariophyta</taxon>
        <taxon>Coscinodiscophyceae</taxon>
        <taxon>Chaetocerotophycidae</taxon>
        <taxon>Chaetocerotales</taxon>
        <taxon>Chaetocerotaceae</taxon>
        <taxon>Chaetoceros</taxon>
    </lineage>
</organism>
<proteinExistence type="predicted"/>
<name>A0AAD3HFY1_9STRA</name>
<keyword evidence="1" id="KW-0175">Coiled coil</keyword>
<dbReference type="AlphaFoldDB" id="A0AAD3HFY1"/>
<evidence type="ECO:0000313" key="2">
    <source>
        <dbReference type="EMBL" id="GFH61563.1"/>
    </source>
</evidence>
<reference evidence="2 3" key="1">
    <citation type="journal article" date="2021" name="Sci. Rep.">
        <title>The genome of the diatom Chaetoceros tenuissimus carries an ancient integrated fragment of an extant virus.</title>
        <authorList>
            <person name="Hongo Y."/>
            <person name="Kimura K."/>
            <person name="Takaki Y."/>
            <person name="Yoshida Y."/>
            <person name="Baba S."/>
            <person name="Kobayashi G."/>
            <person name="Nagasaki K."/>
            <person name="Hano T."/>
            <person name="Tomaru Y."/>
        </authorList>
    </citation>
    <scope>NUCLEOTIDE SEQUENCE [LARGE SCALE GENOMIC DNA]</scope>
    <source>
        <strain evidence="2 3">NIES-3715</strain>
    </source>
</reference>
<dbReference type="EMBL" id="BLLK01000074">
    <property type="protein sequence ID" value="GFH61563.1"/>
    <property type="molecule type" value="Genomic_DNA"/>
</dbReference>
<keyword evidence="3" id="KW-1185">Reference proteome</keyword>
<sequence length="298" mass="32666">MDETDQLHSAAALLEGLVKKLEAFLTEIISTSINSLSSIDLFDKKALASLESLSSHLSEASSVVFKEADAFVTSQDKISSINISSLNDKTTFMASSLTKLSTFLRAQGSDKNDFNWLSPESLDAWISVVEAASERSQTLGGEDLNFVARGKKIEEYLSTAVENDTKLTEAEEKIKTLENSITTKSKEIFRPALRDALSDASVWKAKTLSDKVSQLPPLSDMSSTFRKDLTNNSRQLNLAFSEVRLAKASIGLVKLDRNATGFYSQSLLDNERAKVASAMNRLESIESRTNLAMQAITC</sequence>
<evidence type="ECO:0000313" key="3">
    <source>
        <dbReference type="Proteomes" id="UP001054902"/>
    </source>
</evidence>
<comment type="caution">
    <text evidence="2">The sequence shown here is derived from an EMBL/GenBank/DDBJ whole genome shotgun (WGS) entry which is preliminary data.</text>
</comment>
<evidence type="ECO:0000256" key="1">
    <source>
        <dbReference type="SAM" id="Coils"/>
    </source>
</evidence>